<evidence type="ECO:0000313" key="7">
    <source>
        <dbReference type="EMBL" id="GBG31496.1"/>
    </source>
</evidence>
<feature type="compositionally biased region" description="Basic and acidic residues" evidence="5">
    <location>
        <begin position="207"/>
        <end position="223"/>
    </location>
</feature>
<dbReference type="InterPro" id="IPR003607">
    <property type="entry name" value="HD/PDEase_dom"/>
</dbReference>
<feature type="region of interest" description="Disordered" evidence="5">
    <location>
        <begin position="511"/>
        <end position="543"/>
    </location>
</feature>
<feature type="compositionally biased region" description="Acidic residues" evidence="5">
    <location>
        <begin position="453"/>
        <end position="467"/>
    </location>
</feature>
<dbReference type="GO" id="GO:0046872">
    <property type="term" value="F:metal ion binding"/>
    <property type="evidence" value="ECO:0007669"/>
    <property type="project" value="UniProtKB-KW"/>
</dbReference>
<feature type="region of interest" description="Disordered" evidence="5">
    <location>
        <begin position="560"/>
        <end position="579"/>
    </location>
</feature>
<dbReference type="Pfam" id="PF00233">
    <property type="entry name" value="PDEase_I"/>
    <property type="match status" value="1"/>
</dbReference>
<keyword evidence="2" id="KW-0378">Hydrolase</keyword>
<accession>A0A2R5GKQ9</accession>
<feature type="region of interest" description="Disordered" evidence="5">
    <location>
        <begin position="149"/>
        <end position="177"/>
    </location>
</feature>
<dbReference type="GO" id="GO:0004114">
    <property type="term" value="F:3',5'-cyclic-nucleotide phosphodiesterase activity"/>
    <property type="evidence" value="ECO:0007669"/>
    <property type="project" value="InterPro"/>
</dbReference>
<feature type="binding site" evidence="4">
    <location>
        <position position="703"/>
    </location>
    <ligand>
        <name>Zn(2+)</name>
        <dbReference type="ChEBI" id="CHEBI:29105"/>
        <label>1</label>
    </ligand>
</feature>
<keyword evidence="8" id="KW-1185">Reference proteome</keyword>
<evidence type="ECO:0000256" key="1">
    <source>
        <dbReference type="ARBA" id="ARBA00022723"/>
    </source>
</evidence>
<dbReference type="GO" id="GO:0007165">
    <property type="term" value="P:signal transduction"/>
    <property type="evidence" value="ECO:0007669"/>
    <property type="project" value="InterPro"/>
</dbReference>
<dbReference type="InterPro" id="IPR002073">
    <property type="entry name" value="PDEase_catalytic_dom"/>
</dbReference>
<sequence>MASNAGSEAKDLDECGRHSKCSQEKEISEEIVSIIVALKDTPRAGSVLERLWLHELDIGVPYACCTLSQDCAFTSRNPDLIVSDSANLCTCVKVIDTPVFLVIEDIADESACISMGAADVMRDNVDPRLFCRRVDNLLKRMDLERQLKSYATRQRRRSSKLPKPPFPLETASSSEDVLSTKLRQTEVVAQHMVTDVLTRAIGSMARDAPRENETAAHSASRDLDMVTEAYSSATLPAVETTRHSEDDSKDLRGFLKRQVSFEGSVSGRGSFNEDVTSALSAAQDRLTHTLSTDTEGSAFSASQMSINDGATGRHSENELDYLRRKSVKLHYQLTLQKAEAQRLQHTEKMMQEFRSDLNKVSDFLSAYDKDASCKTSKSALGDEENLYNTMREIQLVVAKQRRAFGDVEVDRSTKKWLDSTFFTQDTGIELDRSLVDASQGPFADLEQNIEEFAGLEEDEESKSDEEDSSKQREQDEHLGLGPAQLQSMDQEHAQSLGATDASASHHRIKNAGTAAPDHASPILSAPGQSGTGRMSPLASPLSPLSPNLAKAGVISDHAHVHAHAGPTSPPSRPMSPSCGGTHRLSIHTCSLRWMEVFRKVAASSDANHLPTHSQHNSEVFEAEGQSSRRSSFSRQYVESVILCQDEWDVWHLSELQMMADAFEMLSQFGLSEVIGVKQTAFRSFFSSLASSYRAKNPYHNFFHGFDVMKTTFFLLEVCGLGQGIPNLSGVAVLIAALGHDAGHPGLNNVFQIKAGTDLALRYNDDSVLENYHAAIVFRCIRKGRDEMYGTLDTAGRREMRKIIVETILSTDVSKHVKLLKAVNEGSADHLLQLKLLLCVSDVSNPIKPAPIADAWSARICEEFFQQGDEERRRRMDISPYCDRQQGRSPKVTLNFINFIVNPLMEAAKQVFPAQGPIMQILIDVLGDEISRLKDLTELASPTSPLEFGTGSIAGPGETGADHLHAPLRSSRAPPPVNSHLTRGNKKLPPLKSSSPLGPDTKKRRDLQKRLEAAYGQPMP</sequence>
<evidence type="ECO:0000256" key="2">
    <source>
        <dbReference type="ARBA" id="ARBA00022801"/>
    </source>
</evidence>
<evidence type="ECO:0000256" key="5">
    <source>
        <dbReference type="SAM" id="MobiDB-lite"/>
    </source>
</evidence>
<dbReference type="SMART" id="SM00471">
    <property type="entry name" value="HDc"/>
    <property type="match status" value="1"/>
</dbReference>
<dbReference type="Gene3D" id="1.10.1300.10">
    <property type="entry name" value="3'5'-cyclic nucleotide phosphodiesterase, catalytic domain"/>
    <property type="match status" value="1"/>
</dbReference>
<dbReference type="PRINTS" id="PR00387">
    <property type="entry name" value="PDIESTERASE1"/>
</dbReference>
<feature type="binding site" evidence="4">
    <location>
        <position position="739"/>
    </location>
    <ligand>
        <name>Zn(2+)</name>
        <dbReference type="ChEBI" id="CHEBI:29105"/>
        <label>1</label>
    </ligand>
</feature>
<proteinExistence type="predicted"/>
<protein>
    <submittedName>
        <fullName evidence="7">cAMP-specific 3',5'-cyclic phosphodiesterase</fullName>
    </submittedName>
</protein>
<dbReference type="InterPro" id="IPR023088">
    <property type="entry name" value="PDEase"/>
</dbReference>
<feature type="compositionally biased region" description="Basic and acidic residues" evidence="5">
    <location>
        <begin position="999"/>
        <end position="1011"/>
    </location>
</feature>
<feature type="binding site" evidence="4">
    <location>
        <position position="740"/>
    </location>
    <ligand>
        <name>Zn(2+)</name>
        <dbReference type="ChEBI" id="CHEBI:29105"/>
        <label>1</label>
    </ligand>
</feature>
<feature type="region of interest" description="Disordered" evidence="5">
    <location>
        <begin position="943"/>
        <end position="1019"/>
    </location>
</feature>
<gene>
    <name evidence="7" type="ORF">FCC1311_077202</name>
</gene>
<feature type="region of interest" description="Disordered" evidence="5">
    <location>
        <begin position="453"/>
        <end position="477"/>
    </location>
</feature>
<feature type="compositionally biased region" description="Polar residues" evidence="5">
    <location>
        <begin position="290"/>
        <end position="308"/>
    </location>
</feature>
<dbReference type="InterPro" id="IPR036971">
    <property type="entry name" value="PDEase_catalytic_dom_sf"/>
</dbReference>
<dbReference type="CDD" id="cd00077">
    <property type="entry name" value="HDc"/>
    <property type="match status" value="1"/>
</dbReference>
<feature type="compositionally biased region" description="Low complexity" evidence="5">
    <location>
        <begin position="986"/>
        <end position="996"/>
    </location>
</feature>
<keyword evidence="1 4" id="KW-0479">Metal-binding</keyword>
<feature type="binding site" evidence="4">
    <location>
        <position position="740"/>
    </location>
    <ligand>
        <name>Zn(2+)</name>
        <dbReference type="ChEBI" id="CHEBI:29105"/>
        <label>2</label>
    </ligand>
</feature>
<dbReference type="SUPFAM" id="SSF109604">
    <property type="entry name" value="HD-domain/PDEase-like"/>
    <property type="match status" value="1"/>
</dbReference>
<dbReference type="PANTHER" id="PTHR11347">
    <property type="entry name" value="CYCLIC NUCLEOTIDE PHOSPHODIESTERASE"/>
    <property type="match status" value="1"/>
</dbReference>
<dbReference type="EMBL" id="BEYU01000099">
    <property type="protein sequence ID" value="GBG31496.1"/>
    <property type="molecule type" value="Genomic_DNA"/>
</dbReference>
<feature type="active site" description="Proton donor" evidence="3">
    <location>
        <position position="699"/>
    </location>
</feature>
<dbReference type="OrthoDB" id="203770at2759"/>
<dbReference type="Proteomes" id="UP000241890">
    <property type="component" value="Unassembled WGS sequence"/>
</dbReference>
<feature type="domain" description="PDEase" evidence="6">
    <location>
        <begin position="625"/>
        <end position="939"/>
    </location>
</feature>
<comment type="caution">
    <text evidence="7">The sequence shown here is derived from an EMBL/GenBank/DDBJ whole genome shotgun (WGS) entry which is preliminary data.</text>
</comment>
<evidence type="ECO:0000256" key="3">
    <source>
        <dbReference type="PIRSR" id="PIRSR623088-1"/>
    </source>
</evidence>
<organism evidence="7 8">
    <name type="scientific">Hondaea fermentalgiana</name>
    <dbReference type="NCBI Taxonomy" id="2315210"/>
    <lineage>
        <taxon>Eukaryota</taxon>
        <taxon>Sar</taxon>
        <taxon>Stramenopiles</taxon>
        <taxon>Bigyra</taxon>
        <taxon>Labyrinthulomycetes</taxon>
        <taxon>Thraustochytrida</taxon>
        <taxon>Thraustochytriidae</taxon>
        <taxon>Hondaea</taxon>
    </lineage>
</organism>
<evidence type="ECO:0000259" key="6">
    <source>
        <dbReference type="PROSITE" id="PS51845"/>
    </source>
</evidence>
<feature type="region of interest" description="Disordered" evidence="5">
    <location>
        <begin position="204"/>
        <end position="223"/>
    </location>
</feature>
<dbReference type="InParanoid" id="A0A2R5GKQ9"/>
<name>A0A2R5GKQ9_9STRA</name>
<feature type="compositionally biased region" description="Basic and acidic residues" evidence="5">
    <location>
        <begin position="468"/>
        <end position="477"/>
    </location>
</feature>
<feature type="binding site" evidence="4">
    <location>
        <position position="841"/>
    </location>
    <ligand>
        <name>Zn(2+)</name>
        <dbReference type="ChEBI" id="CHEBI:29105"/>
        <label>1</label>
    </ligand>
</feature>
<evidence type="ECO:0000256" key="4">
    <source>
        <dbReference type="PIRSR" id="PIRSR623088-3"/>
    </source>
</evidence>
<dbReference type="AlphaFoldDB" id="A0A2R5GKQ9"/>
<evidence type="ECO:0000313" key="8">
    <source>
        <dbReference type="Proteomes" id="UP000241890"/>
    </source>
</evidence>
<dbReference type="PROSITE" id="PS51845">
    <property type="entry name" value="PDEASE_I_2"/>
    <property type="match status" value="1"/>
</dbReference>
<feature type="region of interest" description="Disordered" evidence="5">
    <location>
        <begin position="290"/>
        <end position="315"/>
    </location>
</feature>
<reference evidence="7 8" key="1">
    <citation type="submission" date="2017-12" db="EMBL/GenBank/DDBJ databases">
        <title>Sequencing, de novo assembly and annotation of complete genome of a new Thraustochytrid species, strain FCC1311.</title>
        <authorList>
            <person name="Sedici K."/>
            <person name="Godart F."/>
            <person name="Aiese Cigliano R."/>
            <person name="Sanseverino W."/>
            <person name="Barakat M."/>
            <person name="Ortet P."/>
            <person name="Marechal E."/>
            <person name="Cagnac O."/>
            <person name="Amato A."/>
        </authorList>
    </citation>
    <scope>NUCLEOTIDE SEQUENCE [LARGE SCALE GENOMIC DNA]</scope>
</reference>